<dbReference type="InterPro" id="IPR013210">
    <property type="entry name" value="LRR_N_plant-typ"/>
</dbReference>
<evidence type="ECO:0000256" key="3">
    <source>
        <dbReference type="ARBA" id="ARBA00022692"/>
    </source>
</evidence>
<evidence type="ECO:0000259" key="8">
    <source>
        <dbReference type="PROSITE" id="PS50011"/>
    </source>
</evidence>
<dbReference type="InterPro" id="IPR011009">
    <property type="entry name" value="Kinase-like_dom_sf"/>
</dbReference>
<evidence type="ECO:0000256" key="5">
    <source>
        <dbReference type="ARBA" id="ARBA00022989"/>
    </source>
</evidence>
<dbReference type="Pfam" id="PF08263">
    <property type="entry name" value="LRRNT_2"/>
    <property type="match status" value="1"/>
</dbReference>
<keyword evidence="6 7" id="KW-0472">Membrane</keyword>
<evidence type="ECO:0000313" key="10">
    <source>
        <dbReference type="RefSeq" id="XP_021834912.2"/>
    </source>
</evidence>
<dbReference type="InterPro" id="IPR001245">
    <property type="entry name" value="Ser-Thr/Tyr_kinase_cat_dom"/>
</dbReference>
<evidence type="ECO:0000313" key="9">
    <source>
        <dbReference type="Proteomes" id="UP000813463"/>
    </source>
</evidence>
<evidence type="ECO:0000256" key="4">
    <source>
        <dbReference type="ARBA" id="ARBA00022737"/>
    </source>
</evidence>
<evidence type="ECO:0000256" key="7">
    <source>
        <dbReference type="SAM" id="Phobius"/>
    </source>
</evidence>
<dbReference type="Gene3D" id="3.30.200.20">
    <property type="entry name" value="Phosphorylase Kinase, domain 1"/>
    <property type="match status" value="1"/>
</dbReference>
<sequence>MMGAHASASLVRPPSSCSLLFIHIVSVLAIIMYIGTPVTGNTETDALLKFKSSLINKEAISNWNPSTTPCSDGEWPGVICEYGKVWGLRLEYLGLGGTIDIDALSQLPEMRTLSVKHNKFKGPIPDIRRLPKLRSVYLSNNNFSGEIPENAFAGMDSLRRVVLANNAFTGKIPSSLPSLPILVELKLDGNQFQGRVPDFKQKDLPNINMANNQLEGPLPARFMKLSPKLFSGNKGLCGAPLQPCNGETAATPNTIQDSSSKRTIIMLVVLFTLVMLASTILLICHAKRKEKLEKLEALASQDANQFIEPYVTSREERPTTRKRSEPGKLDFVRDDRKKFDLSDLLTASAEVLESGNFESSYKVEVFSGELLVVKRFRQMSKVGREEFHDHIRRMGKLRHPNVLSLVACYYRKEEKLLIFDFVDNGNLASHLHGNHTQKNEVFDWPIRLKIIKGVARGLAYLYNELPSLIVPHGYLKSSNVILNYSYEPLLMDYALQPLINPEYIKQLMVAYKSPEYAHLGRVTKKTDVWSLGILILEVLTGKFPTNFLAVGNVKGENLVAWVNDIASDEEKGQDVFDKEMGGTQYSKVEMRKLLKVGFGCCHENLDVRWSIKEAVEKIEEIKETDKEN</sequence>
<keyword evidence="9" id="KW-1185">Reference proteome</keyword>
<dbReference type="Gene3D" id="3.80.10.10">
    <property type="entry name" value="Ribonuclease Inhibitor"/>
    <property type="match status" value="2"/>
</dbReference>
<dbReference type="GO" id="GO:0005886">
    <property type="term" value="C:plasma membrane"/>
    <property type="evidence" value="ECO:0000318"/>
    <property type="project" value="GO_Central"/>
</dbReference>
<evidence type="ECO:0000256" key="6">
    <source>
        <dbReference type="ARBA" id="ARBA00023136"/>
    </source>
</evidence>
<comment type="subcellular location">
    <subcellularLocation>
        <location evidence="1">Membrane</location>
    </subcellularLocation>
</comment>
<dbReference type="Gene3D" id="1.10.510.10">
    <property type="entry name" value="Transferase(Phosphotransferase) domain 1"/>
    <property type="match status" value="1"/>
</dbReference>
<dbReference type="Pfam" id="PF07714">
    <property type="entry name" value="PK_Tyr_Ser-Thr"/>
    <property type="match status" value="1"/>
</dbReference>
<feature type="transmembrane region" description="Helical" evidence="7">
    <location>
        <begin position="17"/>
        <end position="35"/>
    </location>
</feature>
<accession>A0A9R0HQC3</accession>
<dbReference type="SUPFAM" id="SSF56112">
    <property type="entry name" value="Protein kinase-like (PK-like)"/>
    <property type="match status" value="1"/>
</dbReference>
<dbReference type="GO" id="GO:0005524">
    <property type="term" value="F:ATP binding"/>
    <property type="evidence" value="ECO:0007669"/>
    <property type="project" value="InterPro"/>
</dbReference>
<dbReference type="SUPFAM" id="SSF52058">
    <property type="entry name" value="L domain-like"/>
    <property type="match status" value="1"/>
</dbReference>
<keyword evidence="5 7" id="KW-1133">Transmembrane helix</keyword>
<dbReference type="Pfam" id="PF13855">
    <property type="entry name" value="LRR_8"/>
    <property type="match status" value="1"/>
</dbReference>
<dbReference type="InterPro" id="IPR032675">
    <property type="entry name" value="LRR_dom_sf"/>
</dbReference>
<dbReference type="InterPro" id="IPR001611">
    <property type="entry name" value="Leu-rich_rpt"/>
</dbReference>
<dbReference type="RefSeq" id="XP_021834912.2">
    <property type="nucleotide sequence ID" value="XM_021979220.2"/>
</dbReference>
<keyword evidence="3 7" id="KW-0812">Transmembrane</keyword>
<dbReference type="InterPro" id="IPR046959">
    <property type="entry name" value="PRK1-6/SRF4-like"/>
</dbReference>
<gene>
    <name evidence="10" type="primary">LOC110774654</name>
</gene>
<dbReference type="KEGG" id="soe:110774654"/>
<name>A0A9R0HQC3_SPIOL</name>
<dbReference type="PROSITE" id="PS50011">
    <property type="entry name" value="PROTEIN_KINASE_DOM"/>
    <property type="match status" value="1"/>
</dbReference>
<keyword evidence="2" id="KW-0433">Leucine-rich repeat</keyword>
<keyword evidence="4" id="KW-0677">Repeat</keyword>
<feature type="transmembrane region" description="Helical" evidence="7">
    <location>
        <begin position="264"/>
        <end position="284"/>
    </location>
</feature>
<dbReference type="AlphaFoldDB" id="A0A9R0HQC3"/>
<organism evidence="9 10">
    <name type="scientific">Spinacia oleracea</name>
    <name type="common">Spinach</name>
    <dbReference type="NCBI Taxonomy" id="3562"/>
    <lineage>
        <taxon>Eukaryota</taxon>
        <taxon>Viridiplantae</taxon>
        <taxon>Streptophyta</taxon>
        <taxon>Embryophyta</taxon>
        <taxon>Tracheophyta</taxon>
        <taxon>Spermatophyta</taxon>
        <taxon>Magnoliopsida</taxon>
        <taxon>eudicotyledons</taxon>
        <taxon>Gunneridae</taxon>
        <taxon>Pentapetalae</taxon>
        <taxon>Caryophyllales</taxon>
        <taxon>Chenopodiaceae</taxon>
        <taxon>Chenopodioideae</taxon>
        <taxon>Anserineae</taxon>
        <taxon>Spinacia</taxon>
    </lineage>
</organism>
<dbReference type="InterPro" id="IPR000719">
    <property type="entry name" value="Prot_kinase_dom"/>
</dbReference>
<feature type="domain" description="Protein kinase" evidence="8">
    <location>
        <begin position="346"/>
        <end position="605"/>
    </location>
</feature>
<dbReference type="PANTHER" id="PTHR48007">
    <property type="entry name" value="LEUCINE-RICH REPEAT RECEPTOR-LIKE PROTEIN KINASE PXC1"/>
    <property type="match status" value="1"/>
</dbReference>
<evidence type="ECO:0000256" key="1">
    <source>
        <dbReference type="ARBA" id="ARBA00004370"/>
    </source>
</evidence>
<proteinExistence type="predicted"/>
<protein>
    <submittedName>
        <fullName evidence="10">Pollen receptor-like kinase 4</fullName>
    </submittedName>
</protein>
<dbReference type="GO" id="GO:0004674">
    <property type="term" value="F:protein serine/threonine kinase activity"/>
    <property type="evidence" value="ECO:0000318"/>
    <property type="project" value="GO_Central"/>
</dbReference>
<evidence type="ECO:0000256" key="2">
    <source>
        <dbReference type="ARBA" id="ARBA00022614"/>
    </source>
</evidence>
<dbReference type="PANTHER" id="PTHR48007:SF67">
    <property type="entry name" value="POLLEN RECEPTOR-LIKE KINASE 1"/>
    <property type="match status" value="1"/>
</dbReference>
<reference evidence="10" key="2">
    <citation type="submission" date="2025-08" db="UniProtKB">
        <authorList>
            <consortium name="RefSeq"/>
        </authorList>
    </citation>
    <scope>IDENTIFICATION</scope>
    <source>
        <tissue evidence="10">Leaf</tissue>
    </source>
</reference>
<reference evidence="9" key="1">
    <citation type="journal article" date="2021" name="Nat. Commun.">
        <title>Genomic analyses provide insights into spinach domestication and the genetic basis of agronomic traits.</title>
        <authorList>
            <person name="Cai X."/>
            <person name="Sun X."/>
            <person name="Xu C."/>
            <person name="Sun H."/>
            <person name="Wang X."/>
            <person name="Ge C."/>
            <person name="Zhang Z."/>
            <person name="Wang Q."/>
            <person name="Fei Z."/>
            <person name="Jiao C."/>
            <person name="Wang Q."/>
        </authorList>
    </citation>
    <scope>NUCLEOTIDE SEQUENCE [LARGE SCALE GENOMIC DNA]</scope>
    <source>
        <strain evidence="9">cv. Varoflay</strain>
    </source>
</reference>
<dbReference type="Proteomes" id="UP000813463">
    <property type="component" value="Chromosome 1"/>
</dbReference>
<dbReference type="GeneID" id="110774654"/>